<dbReference type="AlphaFoldDB" id="A0A5D2P8F3"/>
<sequence>MFTPSILTRLVRWSVQAFAFCFLACTFAKEKPAEMNPSPSVKHSTGHIVSETKNNMGDKKINDKNRRQRNHSWTMSKSIVSVDKESENSSWICLPDEEYVVFCIKEDGAYDVMIESNKSEESNQSGKSSWLFNRKIGSTEDAERDELSSDEGRSNEDGSEGEANATKEQFWFNGERGTTCCEVELASISLKRLEESRDSYLFDGSTGLASGSLRRLEESRDSYESDGSTGPFTFPVLEWDWIGSPVRMPLPTSEGITPSKNKAHCVPKPRNWIGSPVRMPLPTSEGTTPSKNKAHCVPKPRKKGIGARKKKTHFMFFQCFKF</sequence>
<accession>A0A5D2P8F3</accession>
<organism evidence="3 4">
    <name type="scientific">Gossypium tomentosum</name>
    <name type="common">Hawaiian cotton</name>
    <name type="synonym">Gossypium sandvicense</name>
    <dbReference type="NCBI Taxonomy" id="34277"/>
    <lineage>
        <taxon>Eukaryota</taxon>
        <taxon>Viridiplantae</taxon>
        <taxon>Streptophyta</taxon>
        <taxon>Embryophyta</taxon>
        <taxon>Tracheophyta</taxon>
        <taxon>Spermatophyta</taxon>
        <taxon>Magnoliopsida</taxon>
        <taxon>eudicotyledons</taxon>
        <taxon>Gunneridae</taxon>
        <taxon>Pentapetalae</taxon>
        <taxon>rosids</taxon>
        <taxon>malvids</taxon>
        <taxon>Malvales</taxon>
        <taxon>Malvaceae</taxon>
        <taxon>Malvoideae</taxon>
        <taxon>Gossypium</taxon>
    </lineage>
</organism>
<feature type="region of interest" description="Disordered" evidence="1">
    <location>
        <begin position="141"/>
        <end position="165"/>
    </location>
</feature>
<evidence type="ECO:0000313" key="3">
    <source>
        <dbReference type="EMBL" id="TYI12508.1"/>
    </source>
</evidence>
<feature type="compositionally biased region" description="Basic residues" evidence="1">
    <location>
        <begin position="292"/>
        <end position="304"/>
    </location>
</feature>
<keyword evidence="2" id="KW-0732">Signal</keyword>
<dbReference type="EMBL" id="CM017618">
    <property type="protein sequence ID" value="TYI12508.1"/>
    <property type="molecule type" value="Genomic_DNA"/>
</dbReference>
<feature type="compositionally biased region" description="Basic and acidic residues" evidence="1">
    <location>
        <begin position="56"/>
        <end position="65"/>
    </location>
</feature>
<evidence type="ECO:0000313" key="4">
    <source>
        <dbReference type="Proteomes" id="UP000322667"/>
    </source>
</evidence>
<feature type="signal peptide" evidence="2">
    <location>
        <begin position="1"/>
        <end position="28"/>
    </location>
</feature>
<feature type="compositionally biased region" description="Basic and acidic residues" evidence="1">
    <location>
        <begin position="145"/>
        <end position="156"/>
    </location>
</feature>
<evidence type="ECO:0000256" key="2">
    <source>
        <dbReference type="SAM" id="SignalP"/>
    </source>
</evidence>
<keyword evidence="4" id="KW-1185">Reference proteome</keyword>
<feature type="region of interest" description="Disordered" evidence="1">
    <location>
        <begin position="276"/>
        <end position="304"/>
    </location>
</feature>
<evidence type="ECO:0000256" key="1">
    <source>
        <dbReference type="SAM" id="MobiDB-lite"/>
    </source>
</evidence>
<protein>
    <submittedName>
        <fullName evidence="3">Uncharacterized protein</fullName>
    </submittedName>
</protein>
<name>A0A5D2P8F3_GOSTO</name>
<proteinExistence type="predicted"/>
<dbReference type="Proteomes" id="UP000322667">
    <property type="component" value="Chromosome A09"/>
</dbReference>
<feature type="region of interest" description="Disordered" evidence="1">
    <location>
        <begin position="51"/>
        <end position="74"/>
    </location>
</feature>
<gene>
    <name evidence="3" type="ORF">ES332_A09G282700v1</name>
</gene>
<feature type="chain" id="PRO_5023034004" evidence="2">
    <location>
        <begin position="29"/>
        <end position="322"/>
    </location>
</feature>
<reference evidence="3 4" key="1">
    <citation type="submission" date="2019-07" db="EMBL/GenBank/DDBJ databases">
        <title>WGS assembly of Gossypium tomentosum.</title>
        <authorList>
            <person name="Chen Z.J."/>
            <person name="Sreedasyam A."/>
            <person name="Ando A."/>
            <person name="Song Q."/>
            <person name="De L."/>
            <person name="Hulse-Kemp A."/>
            <person name="Ding M."/>
            <person name="Ye W."/>
            <person name="Kirkbride R."/>
            <person name="Jenkins J."/>
            <person name="Plott C."/>
            <person name="Lovell J."/>
            <person name="Lin Y.-M."/>
            <person name="Vaughn R."/>
            <person name="Liu B."/>
            <person name="Li W."/>
            <person name="Simpson S."/>
            <person name="Scheffler B."/>
            <person name="Saski C."/>
            <person name="Grover C."/>
            <person name="Hu G."/>
            <person name="Conover J."/>
            <person name="Carlson J."/>
            <person name="Shu S."/>
            <person name="Boston L."/>
            <person name="Williams M."/>
            <person name="Peterson D."/>
            <person name="Mcgee K."/>
            <person name="Jones D."/>
            <person name="Wendel J."/>
            <person name="Stelly D."/>
            <person name="Grimwood J."/>
            <person name="Schmutz J."/>
        </authorList>
    </citation>
    <scope>NUCLEOTIDE SEQUENCE [LARGE SCALE GENOMIC DNA]</scope>
    <source>
        <strain evidence="3">7179.01</strain>
    </source>
</reference>